<dbReference type="PANTHER" id="PTHR10948">
    <property type="entry name" value="TRANSPOSASE"/>
    <property type="match status" value="1"/>
</dbReference>
<dbReference type="Proteomes" id="UP000431922">
    <property type="component" value="Unassembled WGS sequence"/>
</dbReference>
<protein>
    <submittedName>
        <fullName evidence="3">IS30 family transposase</fullName>
    </submittedName>
</protein>
<dbReference type="GO" id="GO:0015074">
    <property type="term" value="P:DNA integration"/>
    <property type="evidence" value="ECO:0007669"/>
    <property type="project" value="InterPro"/>
</dbReference>
<evidence type="ECO:0000256" key="1">
    <source>
        <dbReference type="ARBA" id="ARBA00023172"/>
    </source>
</evidence>
<dbReference type="SUPFAM" id="SSF53098">
    <property type="entry name" value="Ribonuclease H-like"/>
    <property type="match status" value="1"/>
</dbReference>
<dbReference type="Gene3D" id="3.30.420.10">
    <property type="entry name" value="Ribonuclease H-like superfamily/Ribonuclease H"/>
    <property type="match status" value="1"/>
</dbReference>
<dbReference type="InterPro" id="IPR036397">
    <property type="entry name" value="RNaseH_sf"/>
</dbReference>
<dbReference type="InterPro" id="IPR001584">
    <property type="entry name" value="Integrase_cat-core"/>
</dbReference>
<dbReference type="GO" id="GO:0003676">
    <property type="term" value="F:nucleic acid binding"/>
    <property type="evidence" value="ECO:0007669"/>
    <property type="project" value="InterPro"/>
</dbReference>
<dbReference type="PANTHER" id="PTHR10948:SF23">
    <property type="entry name" value="TRANSPOSASE INSI FOR INSERTION SEQUENCE ELEMENT IS30A-RELATED"/>
    <property type="match status" value="1"/>
</dbReference>
<dbReference type="NCBIfam" id="NF033563">
    <property type="entry name" value="transpos_IS30"/>
    <property type="match status" value="1"/>
</dbReference>
<evidence type="ECO:0000259" key="2">
    <source>
        <dbReference type="PROSITE" id="PS50994"/>
    </source>
</evidence>
<feature type="domain" description="Integrase catalytic" evidence="2">
    <location>
        <begin position="221"/>
        <end position="382"/>
    </location>
</feature>
<dbReference type="GO" id="GO:0006310">
    <property type="term" value="P:DNA recombination"/>
    <property type="evidence" value="ECO:0007669"/>
    <property type="project" value="UniProtKB-KW"/>
</dbReference>
<dbReference type="InterPro" id="IPR012337">
    <property type="entry name" value="RNaseH-like_sf"/>
</dbReference>
<dbReference type="OrthoDB" id="9803231at2"/>
<accession>A0A845B499</accession>
<dbReference type="Pfam" id="PF13936">
    <property type="entry name" value="HTH_38"/>
    <property type="match status" value="1"/>
</dbReference>
<dbReference type="RefSeq" id="WP_160756615.1">
    <property type="nucleotide sequence ID" value="NZ_WTYL01000003.1"/>
</dbReference>
<keyword evidence="1" id="KW-0233">DNA recombination</keyword>
<gene>
    <name evidence="3" type="ORF">GRI65_10900</name>
</gene>
<comment type="caution">
    <text evidence="3">The sequence shown here is derived from an EMBL/GenBank/DDBJ whole genome shotgun (WGS) entry which is preliminary data.</text>
</comment>
<dbReference type="InterPro" id="IPR051917">
    <property type="entry name" value="Transposase-Integrase"/>
</dbReference>
<reference evidence="3 4" key="1">
    <citation type="submission" date="2019-12" db="EMBL/GenBank/DDBJ databases">
        <title>Genomic-based taxomic classification of the family Erythrobacteraceae.</title>
        <authorList>
            <person name="Xu L."/>
        </authorList>
    </citation>
    <scope>NUCLEOTIDE SEQUENCE [LARGE SCALE GENOMIC DNA]</scope>
    <source>
        <strain evidence="3 4">KCTC 42453</strain>
    </source>
</reference>
<dbReference type="GO" id="GO:0005829">
    <property type="term" value="C:cytosol"/>
    <property type="evidence" value="ECO:0007669"/>
    <property type="project" value="TreeGrafter"/>
</dbReference>
<dbReference type="PROSITE" id="PS50994">
    <property type="entry name" value="INTEGRASE"/>
    <property type="match status" value="1"/>
</dbReference>
<proteinExistence type="predicted"/>
<keyword evidence="4" id="KW-1185">Reference proteome</keyword>
<dbReference type="Pfam" id="PF00665">
    <property type="entry name" value="rve"/>
    <property type="match status" value="1"/>
</dbReference>
<dbReference type="GO" id="GO:0032196">
    <property type="term" value="P:transposition"/>
    <property type="evidence" value="ECO:0007669"/>
    <property type="project" value="TreeGrafter"/>
</dbReference>
<name>A0A845B499_9SPHN</name>
<sequence>MGYSRRIFFTDQQKSQIWDRWQRGESMSSIGRSFDRNSSSIHPLIARAGGFRPAERKRSSLAVTLAEREDISRGLGMGASLRQIAFGLRRAPSTISREVHRNGGREKYRAARSEGAAWDRALRPKLCKLACHRDLCRTVSTLLRRHWPPEQIAGYLKKQFPGDEPNRVSHETIYKSLFVQARGVLKKELIAYLRSPRSMRRPLHSSLKSSGLGHIKDMVSIRERPASAQDRAVPGHWEGDLIAGTKNSHIVTLVERQSRYVMMMKVANRDTQSVVAALIKHAHKLPGELYKSLTWDRGKELSAHQRFTLATDVQIYFCDPRSPWQRGSNENTNRLLRQYLPKGTDLSVHSQAKLNAIARALNERPRKTLDYDTPAMRFNACVAVTG</sequence>
<dbReference type="EMBL" id="WTYL01000003">
    <property type="protein sequence ID" value="MXP44964.1"/>
    <property type="molecule type" value="Genomic_DNA"/>
</dbReference>
<evidence type="ECO:0000313" key="3">
    <source>
        <dbReference type="EMBL" id="MXP44964.1"/>
    </source>
</evidence>
<dbReference type="AlphaFoldDB" id="A0A845B499"/>
<organism evidence="3 4">
    <name type="scientific">Allopontixanthobacter sediminis</name>
    <dbReference type="NCBI Taxonomy" id="1689985"/>
    <lineage>
        <taxon>Bacteria</taxon>
        <taxon>Pseudomonadati</taxon>
        <taxon>Pseudomonadota</taxon>
        <taxon>Alphaproteobacteria</taxon>
        <taxon>Sphingomonadales</taxon>
        <taxon>Erythrobacteraceae</taxon>
        <taxon>Allopontixanthobacter</taxon>
    </lineage>
</organism>
<dbReference type="InterPro" id="IPR025246">
    <property type="entry name" value="IS30-like_HTH"/>
</dbReference>
<dbReference type="InterPro" id="IPR053392">
    <property type="entry name" value="Transposase_IS30-like"/>
</dbReference>
<dbReference type="GO" id="GO:0004803">
    <property type="term" value="F:transposase activity"/>
    <property type="evidence" value="ECO:0007669"/>
    <property type="project" value="TreeGrafter"/>
</dbReference>
<evidence type="ECO:0000313" key="4">
    <source>
        <dbReference type="Proteomes" id="UP000431922"/>
    </source>
</evidence>